<comment type="caution">
    <text evidence="5">The sequence shown here is derived from an EMBL/GenBank/DDBJ whole genome shotgun (WGS) entry which is preliminary data.</text>
</comment>
<gene>
    <name evidence="5" type="ORF">ACFO0N_16755</name>
</gene>
<accession>A0ABD5PFC7</accession>
<keyword evidence="2" id="KW-0804">Transcription</keyword>
<evidence type="ECO:0000256" key="1">
    <source>
        <dbReference type="ARBA" id="ARBA00023015"/>
    </source>
</evidence>
<evidence type="ECO:0000259" key="4">
    <source>
        <dbReference type="Pfam" id="PF15915"/>
    </source>
</evidence>
<evidence type="ECO:0000259" key="3">
    <source>
        <dbReference type="Pfam" id="PF04967"/>
    </source>
</evidence>
<name>A0ABD5PFC7_9EURY</name>
<dbReference type="Pfam" id="PF15915">
    <property type="entry name" value="BAT"/>
    <property type="match status" value="1"/>
</dbReference>
<dbReference type="EMBL" id="JBHSDS010000008">
    <property type="protein sequence ID" value="MFC4359595.1"/>
    <property type="molecule type" value="Genomic_DNA"/>
</dbReference>
<dbReference type="Pfam" id="PF04967">
    <property type="entry name" value="HTH_10"/>
    <property type="match status" value="1"/>
</dbReference>
<feature type="domain" description="HTH bat-type" evidence="3">
    <location>
        <begin position="157"/>
        <end position="208"/>
    </location>
</feature>
<dbReference type="AlphaFoldDB" id="A0ABD5PFC7"/>
<dbReference type="PANTHER" id="PTHR34236">
    <property type="entry name" value="DIMETHYL SULFOXIDE REDUCTASE TRANSCRIPTIONAL ACTIVATOR"/>
    <property type="match status" value="1"/>
</dbReference>
<evidence type="ECO:0000313" key="6">
    <source>
        <dbReference type="Proteomes" id="UP001595921"/>
    </source>
</evidence>
<dbReference type="InterPro" id="IPR007050">
    <property type="entry name" value="HTH_bacterioopsin"/>
</dbReference>
<reference evidence="5 6" key="1">
    <citation type="journal article" date="2019" name="Int. J. Syst. Evol. Microbiol.">
        <title>The Global Catalogue of Microorganisms (GCM) 10K type strain sequencing project: providing services to taxonomists for standard genome sequencing and annotation.</title>
        <authorList>
            <consortium name="The Broad Institute Genomics Platform"/>
            <consortium name="The Broad Institute Genome Sequencing Center for Infectious Disease"/>
            <person name="Wu L."/>
            <person name="Ma J."/>
        </authorList>
    </citation>
    <scope>NUCLEOTIDE SEQUENCE [LARGE SCALE GENOMIC DNA]</scope>
    <source>
        <strain evidence="5 6">CGMCC 1.12553</strain>
    </source>
</reference>
<dbReference type="InterPro" id="IPR031803">
    <property type="entry name" value="BAT_GAF/HTH-assoc"/>
</dbReference>
<dbReference type="Proteomes" id="UP001595921">
    <property type="component" value="Unassembled WGS sequence"/>
</dbReference>
<keyword evidence="1" id="KW-0805">Transcription regulation</keyword>
<keyword evidence="6" id="KW-1185">Reference proteome</keyword>
<dbReference type="PANTHER" id="PTHR34236:SF1">
    <property type="entry name" value="DIMETHYL SULFOXIDE REDUCTASE TRANSCRIPTIONAL ACTIVATOR"/>
    <property type="match status" value="1"/>
</dbReference>
<protein>
    <submittedName>
        <fullName evidence="5">Helix-turn-helix domain-containing protein</fullName>
    </submittedName>
</protein>
<dbReference type="RefSeq" id="WP_267621601.1">
    <property type="nucleotide sequence ID" value="NZ_JAODIW010000006.1"/>
</dbReference>
<evidence type="ECO:0000313" key="5">
    <source>
        <dbReference type="EMBL" id="MFC4359595.1"/>
    </source>
</evidence>
<sequence>MSVIADLTVSSESFLLPEALSAAPEVVVELQPVVAHADDGDVPYFWVRHGDRAHTEAAIRDDPTVEDVVLLDETDRGASYRARWTEDAAGAVRAYLQTGSTILEATGRADSWQLRMRFDDDEALAAFHGFLRAESVAFELEQLYHPDGPVDEDRRGLTALEHETLTEAFERGYYEVPRRVSMTDLADEMGTSQQTLSKRFRRAHAALIESGLSLSSDPRSIDGDRSSEG</sequence>
<feature type="domain" description="Bacterioopsin transcriptional activator GAF and HTH associated" evidence="4">
    <location>
        <begin position="7"/>
        <end position="151"/>
    </location>
</feature>
<organism evidence="5 6">
    <name type="scientific">Halobium salinum</name>
    <dbReference type="NCBI Taxonomy" id="1364940"/>
    <lineage>
        <taxon>Archaea</taxon>
        <taxon>Methanobacteriati</taxon>
        <taxon>Methanobacteriota</taxon>
        <taxon>Stenosarchaea group</taxon>
        <taxon>Halobacteria</taxon>
        <taxon>Halobacteriales</taxon>
        <taxon>Haloferacaceae</taxon>
        <taxon>Halobium</taxon>
    </lineage>
</organism>
<evidence type="ECO:0000256" key="2">
    <source>
        <dbReference type="ARBA" id="ARBA00023163"/>
    </source>
</evidence>
<proteinExistence type="predicted"/>